<gene>
    <name evidence="4" type="ORF">DU002_07175</name>
</gene>
<feature type="transmembrane region" description="Helical" evidence="1">
    <location>
        <begin position="168"/>
        <end position="187"/>
    </location>
</feature>
<dbReference type="AlphaFoldDB" id="A0A368NKX3"/>
<evidence type="ECO:0000313" key="4">
    <source>
        <dbReference type="EMBL" id="RCU51088.1"/>
    </source>
</evidence>
<evidence type="ECO:0000259" key="3">
    <source>
        <dbReference type="Pfam" id="PF07589"/>
    </source>
</evidence>
<keyword evidence="1" id="KW-0812">Transmembrane</keyword>
<keyword evidence="2" id="KW-0732">Signal</keyword>
<sequence length="191" mass="20797">MKKLLIATALFAASSLQNAFAFPIADTGDGLKVIVGETGSVVATYLGNSADYSNDLYLMLDDFGNPGDDGDLSNDMFIFNNHTSPVNSTVDLGIFNAGAELIFRLFVNDTGFNYFTGPEDRNPDNRFHARVEQDWQPDETLVSFEDLYGGPFDFNDLSFAFTNTRTEVPAPATLALVGLGLLGFAGARRRK</sequence>
<dbReference type="EMBL" id="QPID01000003">
    <property type="protein sequence ID" value="RCU51088.1"/>
    <property type="molecule type" value="Genomic_DNA"/>
</dbReference>
<dbReference type="Proteomes" id="UP000252558">
    <property type="component" value="Unassembled WGS sequence"/>
</dbReference>
<dbReference type="NCBIfam" id="TIGR02595">
    <property type="entry name" value="PEP_CTERM"/>
    <property type="match status" value="1"/>
</dbReference>
<name>A0A368NKX3_9GAMM</name>
<feature type="signal peptide" evidence="2">
    <location>
        <begin position="1"/>
        <end position="21"/>
    </location>
</feature>
<feature type="chain" id="PRO_5016900535" evidence="2">
    <location>
        <begin position="22"/>
        <end position="191"/>
    </location>
</feature>
<evidence type="ECO:0000256" key="1">
    <source>
        <dbReference type="SAM" id="Phobius"/>
    </source>
</evidence>
<keyword evidence="1" id="KW-1133">Transmembrane helix</keyword>
<evidence type="ECO:0000313" key="5">
    <source>
        <dbReference type="Proteomes" id="UP000252558"/>
    </source>
</evidence>
<accession>A0A368NKX3</accession>
<reference evidence="4 5" key="1">
    <citation type="submission" date="2018-07" db="EMBL/GenBank/DDBJ databases">
        <title>Corallincola holothuriorum sp. nov., a new facultative anaerobe isolated from sea cucumber Apostichopus japonicus.</title>
        <authorList>
            <person name="Xia H."/>
        </authorList>
    </citation>
    <scope>NUCLEOTIDE SEQUENCE [LARGE SCALE GENOMIC DNA]</scope>
    <source>
        <strain evidence="4 5">C4</strain>
    </source>
</reference>
<dbReference type="InterPro" id="IPR013424">
    <property type="entry name" value="Ice-binding_C"/>
</dbReference>
<organism evidence="4 5">
    <name type="scientific">Corallincola holothuriorum</name>
    <dbReference type="NCBI Taxonomy" id="2282215"/>
    <lineage>
        <taxon>Bacteria</taxon>
        <taxon>Pseudomonadati</taxon>
        <taxon>Pseudomonadota</taxon>
        <taxon>Gammaproteobacteria</taxon>
        <taxon>Alteromonadales</taxon>
        <taxon>Psychromonadaceae</taxon>
        <taxon>Corallincola</taxon>
    </lineage>
</organism>
<dbReference type="OrthoDB" id="122203at2"/>
<protein>
    <submittedName>
        <fullName evidence="4">PEP-CTERM sorting domain-containing protein</fullName>
    </submittedName>
</protein>
<dbReference type="RefSeq" id="WP_114337684.1">
    <property type="nucleotide sequence ID" value="NZ_QPID01000003.1"/>
</dbReference>
<evidence type="ECO:0000256" key="2">
    <source>
        <dbReference type="SAM" id="SignalP"/>
    </source>
</evidence>
<comment type="caution">
    <text evidence="4">The sequence shown here is derived from an EMBL/GenBank/DDBJ whole genome shotgun (WGS) entry which is preliminary data.</text>
</comment>
<keyword evidence="1" id="KW-0472">Membrane</keyword>
<keyword evidence="5" id="KW-1185">Reference proteome</keyword>
<feature type="domain" description="Ice-binding protein C-terminal" evidence="3">
    <location>
        <begin position="168"/>
        <end position="190"/>
    </location>
</feature>
<dbReference type="Pfam" id="PF07589">
    <property type="entry name" value="PEP-CTERM"/>
    <property type="match status" value="1"/>
</dbReference>
<proteinExistence type="predicted"/>